<dbReference type="EMBL" id="MHIC01000026">
    <property type="protein sequence ID" value="OGY44613.1"/>
    <property type="molecule type" value="Genomic_DNA"/>
</dbReference>
<dbReference type="InterPro" id="IPR006034">
    <property type="entry name" value="Asparaginase/glutaminase-like"/>
</dbReference>
<evidence type="ECO:0000313" key="2">
    <source>
        <dbReference type="EMBL" id="OGY44613.1"/>
    </source>
</evidence>
<dbReference type="Gene3D" id="3.40.50.1170">
    <property type="entry name" value="L-asparaginase, N-terminal domain"/>
    <property type="match status" value="1"/>
</dbReference>
<evidence type="ECO:0000313" key="3">
    <source>
        <dbReference type="Proteomes" id="UP000176241"/>
    </source>
</evidence>
<dbReference type="PIRSF" id="PIRSF001220">
    <property type="entry name" value="L-ASNase_gatD"/>
    <property type="match status" value="1"/>
</dbReference>
<reference evidence="2 3" key="1">
    <citation type="journal article" date="2016" name="Nat. Commun.">
        <title>Thousands of microbial genomes shed light on interconnected biogeochemical processes in an aquifer system.</title>
        <authorList>
            <person name="Anantharaman K."/>
            <person name="Brown C.T."/>
            <person name="Hug L.A."/>
            <person name="Sharon I."/>
            <person name="Castelle C.J."/>
            <person name="Probst A.J."/>
            <person name="Thomas B.C."/>
            <person name="Singh A."/>
            <person name="Wilkins M.J."/>
            <person name="Karaoz U."/>
            <person name="Brodie E.L."/>
            <person name="Williams K.H."/>
            <person name="Hubbard S.S."/>
            <person name="Banfield J.F."/>
        </authorList>
    </citation>
    <scope>NUCLEOTIDE SEQUENCE [LARGE SCALE GENOMIC DNA]</scope>
</reference>
<dbReference type="InterPro" id="IPR027473">
    <property type="entry name" value="L-asparaginase_C"/>
</dbReference>
<dbReference type="PROSITE" id="PS51732">
    <property type="entry name" value="ASN_GLN_ASE_3"/>
    <property type="match status" value="1"/>
</dbReference>
<dbReference type="InterPro" id="IPR037152">
    <property type="entry name" value="L-asparaginase_N_sf"/>
</dbReference>
<dbReference type="Pfam" id="PF00710">
    <property type="entry name" value="Asparaginase"/>
    <property type="match status" value="1"/>
</dbReference>
<dbReference type="SUPFAM" id="SSF53774">
    <property type="entry name" value="Glutaminase/Asparaginase"/>
    <property type="match status" value="1"/>
</dbReference>
<accession>A0A1G1XWW5</accession>
<dbReference type="AlphaFoldDB" id="A0A1G1XWW5"/>
<dbReference type="SMART" id="SM00870">
    <property type="entry name" value="Asparaginase"/>
    <property type="match status" value="1"/>
</dbReference>
<dbReference type="InterPro" id="IPR027474">
    <property type="entry name" value="L-asparaginase_N"/>
</dbReference>
<dbReference type="PIRSF" id="PIRSF500176">
    <property type="entry name" value="L_ASNase"/>
    <property type="match status" value="1"/>
</dbReference>
<protein>
    <recommendedName>
        <fullName evidence="1">L-asparaginase N-terminal domain-containing protein</fullName>
    </recommendedName>
</protein>
<dbReference type="InterPro" id="IPR036152">
    <property type="entry name" value="Asp/glu_Ase-like_sf"/>
</dbReference>
<dbReference type="PANTHER" id="PTHR11707">
    <property type="entry name" value="L-ASPARAGINASE"/>
    <property type="match status" value="1"/>
</dbReference>
<comment type="caution">
    <text evidence="2">The sequence shown here is derived from an EMBL/GenBank/DDBJ whole genome shotgun (WGS) entry which is preliminary data.</text>
</comment>
<evidence type="ECO:0000259" key="1">
    <source>
        <dbReference type="Pfam" id="PF00710"/>
    </source>
</evidence>
<dbReference type="Proteomes" id="UP000176241">
    <property type="component" value="Unassembled WGS sequence"/>
</dbReference>
<proteinExistence type="predicted"/>
<name>A0A1G1XWW5_9BACT</name>
<dbReference type="Gene3D" id="3.40.50.40">
    <property type="match status" value="1"/>
</dbReference>
<dbReference type="GO" id="GO:0004067">
    <property type="term" value="F:asparaginase activity"/>
    <property type="evidence" value="ECO:0007669"/>
    <property type="project" value="UniProtKB-UniRule"/>
</dbReference>
<gene>
    <name evidence="2" type="ORF">A2731_00930</name>
</gene>
<sequence>MVNHNKKICLLICSSVPGLQKDKLNDWLSQMPEIKIIAEIEPVFVFGKNSVEITPETWIKLASEINQRLDKFSGFVVIHGADNLLYTSSAISFLLQNLIKPIVFTGSQLVQQSSQDPKKFGIRANLINAIQVATFNLTEVCLMLGNRLLRANQSERIIEESLNIFNAPANSVLGRIDFSIRVFDKVVAQNKGKVRFFNQLDSNIEIINIMPTLDLKSLTKRIADKAGVIVNSGDYHRLPEDLIFLFEKITRDIPVVIWSKSIKTEVLGPKNILIINNMTWEATVVKLMWALTQARNVKKVKELMADNIAQEIIY</sequence>
<organism evidence="2 3">
    <name type="scientific">Candidatus Buchananbacteria bacterium RIFCSPHIGHO2_01_FULL_39_8</name>
    <dbReference type="NCBI Taxonomy" id="1797533"/>
    <lineage>
        <taxon>Bacteria</taxon>
        <taxon>Candidatus Buchananiibacteriota</taxon>
    </lineage>
</organism>
<feature type="domain" description="L-asparaginase N-terminal" evidence="1">
    <location>
        <begin position="23"/>
        <end position="184"/>
    </location>
</feature>
<dbReference type="STRING" id="1797533.A2731_00930"/>
<dbReference type="PANTHER" id="PTHR11707:SF28">
    <property type="entry name" value="60 KDA LYSOPHOSPHOLIPASE"/>
    <property type="match status" value="1"/>
</dbReference>